<dbReference type="Proteomes" id="UP001062632">
    <property type="component" value="Unassembled WGS sequence"/>
</dbReference>
<organism evidence="1 2">
    <name type="scientific">Neokomagataea thailandica NBRC 106555</name>
    <dbReference type="NCBI Taxonomy" id="1223520"/>
    <lineage>
        <taxon>Bacteria</taxon>
        <taxon>Pseudomonadati</taxon>
        <taxon>Pseudomonadota</taxon>
        <taxon>Alphaproteobacteria</taxon>
        <taxon>Acetobacterales</taxon>
        <taxon>Acetobacteraceae</taxon>
        <taxon>Neokomagataea</taxon>
    </lineage>
</organism>
<dbReference type="EMBL" id="BAQC01000068">
    <property type="protein sequence ID" value="GBR54753.1"/>
    <property type="molecule type" value="Genomic_DNA"/>
</dbReference>
<sequence length="80" mass="9009">MVKGEFVRGEPIIAILALKVVPQENIETREGGLACGWNVIFQRNDAREFHSPAWGVDEAVIIFREDGYTVQEYSLDGFLP</sequence>
<protein>
    <submittedName>
        <fullName evidence="1">Uncharacterized protein</fullName>
    </submittedName>
</protein>
<comment type="caution">
    <text evidence="1">The sequence shown here is derived from an EMBL/GenBank/DDBJ whole genome shotgun (WGS) entry which is preliminary data.</text>
</comment>
<reference evidence="1 2" key="1">
    <citation type="submission" date="2013-04" db="EMBL/GenBank/DDBJ databases">
        <title>The genome sequencing project of 58 acetic acid bacteria.</title>
        <authorList>
            <person name="Okamoto-Kainuma A."/>
            <person name="Ishikawa M."/>
            <person name="Umino S."/>
            <person name="Koizumi Y."/>
            <person name="Shiwa Y."/>
            <person name="Yoshikawa H."/>
            <person name="Matsutani M."/>
            <person name="Matsushita K."/>
        </authorList>
    </citation>
    <scope>NUCLEOTIDE SEQUENCE [LARGE SCALE GENOMIC DNA]</scope>
    <source>
        <strain evidence="1 2">NBRC 106555</strain>
    </source>
</reference>
<evidence type="ECO:0000313" key="2">
    <source>
        <dbReference type="Proteomes" id="UP001062632"/>
    </source>
</evidence>
<accession>A0ABQ0QS07</accession>
<keyword evidence="2" id="KW-1185">Reference proteome</keyword>
<evidence type="ECO:0000313" key="1">
    <source>
        <dbReference type="EMBL" id="GBR54753.1"/>
    </source>
</evidence>
<proteinExistence type="predicted"/>
<gene>
    <name evidence="1" type="ORF">AA106555_1808</name>
</gene>
<name>A0ABQ0QS07_9PROT</name>